<evidence type="ECO:0000259" key="6">
    <source>
        <dbReference type="Pfam" id="PF14693"/>
    </source>
</evidence>
<dbReference type="STRING" id="180332.GCA_000797495_01505"/>
<dbReference type="AlphaFoldDB" id="A0A4U8QEP0"/>
<keyword evidence="8" id="KW-1185">Reference proteome</keyword>
<proteinExistence type="predicted"/>
<dbReference type="InterPro" id="IPR029751">
    <property type="entry name" value="Ribosomal_L25_dom"/>
</dbReference>
<dbReference type="CDD" id="cd00495">
    <property type="entry name" value="Ribosomal_L25_TL5_CTC"/>
    <property type="match status" value="1"/>
</dbReference>
<dbReference type="PANTHER" id="PTHR33284">
    <property type="entry name" value="RIBOSOMAL PROTEIN L25/GLN-TRNA SYNTHETASE, ANTI-CODON-BINDING DOMAIN-CONTAINING PROTEIN"/>
    <property type="match status" value="1"/>
</dbReference>
<dbReference type="RefSeq" id="WP_027293227.1">
    <property type="nucleotide sequence ID" value="NZ_CABMJZ010000133.1"/>
</dbReference>
<keyword evidence="1" id="KW-0699">rRNA-binding</keyword>
<reference evidence="7 8" key="1">
    <citation type="journal article" date="2019" name="Anaerobe">
        <title>Detection of Robinsoniella peoriensis in multiple bone samples of a trauma patient.</title>
        <authorList>
            <person name="Schrottner P."/>
            <person name="Hartwich K."/>
            <person name="Bunk B."/>
            <person name="Schober I."/>
            <person name="Helbig S."/>
            <person name="Rudolph W.W."/>
            <person name="Gunzer F."/>
        </authorList>
    </citation>
    <scope>NUCLEOTIDE SEQUENCE [LARGE SCALE GENOMIC DNA]</scope>
    <source>
        <strain evidence="7 8">DSM 106044</strain>
    </source>
</reference>
<keyword evidence="4" id="KW-0687">Ribonucleoprotein</keyword>
<dbReference type="Proteomes" id="UP000306509">
    <property type="component" value="Unassembled WGS sequence"/>
</dbReference>
<name>A0A4U8QEP0_9FIRM</name>
<dbReference type="OrthoDB" id="9790002at2"/>
<dbReference type="InterPro" id="IPR020057">
    <property type="entry name" value="Ribosomal_bL25_b-dom"/>
</dbReference>
<feature type="domain" description="Large ribosomal subunit protein bL25 L25" evidence="5">
    <location>
        <begin position="4"/>
        <end position="89"/>
    </location>
</feature>
<dbReference type="Pfam" id="PF14693">
    <property type="entry name" value="Ribosomal_TL5_C"/>
    <property type="match status" value="1"/>
</dbReference>
<dbReference type="InterPro" id="IPR020930">
    <property type="entry name" value="Ribosomal_uL5_bac-type"/>
</dbReference>
<dbReference type="Gene3D" id="2.40.240.10">
    <property type="entry name" value="Ribosomal Protein L25, Chain P"/>
    <property type="match status" value="1"/>
</dbReference>
<dbReference type="GO" id="GO:0022625">
    <property type="term" value="C:cytosolic large ribosomal subunit"/>
    <property type="evidence" value="ECO:0007669"/>
    <property type="project" value="TreeGrafter"/>
</dbReference>
<dbReference type="InterPro" id="IPR011035">
    <property type="entry name" value="Ribosomal_bL25/Gln-tRNA_synth"/>
</dbReference>
<dbReference type="PANTHER" id="PTHR33284:SF1">
    <property type="entry name" value="RIBOSOMAL PROTEIN L25_GLN-TRNA SYNTHETASE, ANTI-CODON-BINDING DOMAIN-CONTAINING PROTEIN"/>
    <property type="match status" value="1"/>
</dbReference>
<organism evidence="7 8">
    <name type="scientific">Robinsoniella peoriensis</name>
    <dbReference type="NCBI Taxonomy" id="180332"/>
    <lineage>
        <taxon>Bacteria</taxon>
        <taxon>Bacillati</taxon>
        <taxon>Bacillota</taxon>
        <taxon>Clostridia</taxon>
        <taxon>Lachnospirales</taxon>
        <taxon>Lachnospiraceae</taxon>
        <taxon>Robinsoniella</taxon>
    </lineage>
</organism>
<dbReference type="GO" id="GO:0008097">
    <property type="term" value="F:5S rRNA binding"/>
    <property type="evidence" value="ECO:0007669"/>
    <property type="project" value="TreeGrafter"/>
</dbReference>
<dbReference type="GO" id="GO:0003735">
    <property type="term" value="F:structural constituent of ribosome"/>
    <property type="evidence" value="ECO:0007669"/>
    <property type="project" value="InterPro"/>
</dbReference>
<dbReference type="InterPro" id="IPR020056">
    <property type="entry name" value="Rbsml_bL25/Gln-tRNA_synth_N"/>
</dbReference>
<comment type="caution">
    <text evidence="7">The sequence shown here is derived from an EMBL/GenBank/DDBJ whole genome shotgun (WGS) entry which is preliminary data.</text>
</comment>
<dbReference type="InterPro" id="IPR037121">
    <property type="entry name" value="Ribosomal_bL25_C"/>
</dbReference>
<sequence length="188" mass="21175">MENISVQKRDFTVKAKKMRRLGMIPGNVFGKSLPESLSIQLEETTARRLIRQKREGSKLSLDLDGKIIPVQIKEKSFNPLNDEILHISFQALTTDEKVNSVIHILLANDKKLGGQLEKLLMEIPYASLPGDMIDTITIDADGLKTGVILTVKDIPELMSDKIELQVDTDEIVLRISERKQQTQAQPEE</sequence>
<gene>
    <name evidence="7" type="primary">rplY</name>
    <name evidence="7" type="ORF">DSM106044_00408</name>
</gene>
<dbReference type="Pfam" id="PF01386">
    <property type="entry name" value="Ribosomal_L25p"/>
    <property type="match status" value="1"/>
</dbReference>
<evidence type="ECO:0000259" key="5">
    <source>
        <dbReference type="Pfam" id="PF01386"/>
    </source>
</evidence>
<feature type="domain" description="Large ribosomal subunit protein bL25 beta" evidence="6">
    <location>
        <begin position="110"/>
        <end position="177"/>
    </location>
</feature>
<evidence type="ECO:0000256" key="4">
    <source>
        <dbReference type="ARBA" id="ARBA00023274"/>
    </source>
</evidence>
<evidence type="ECO:0000256" key="2">
    <source>
        <dbReference type="ARBA" id="ARBA00022884"/>
    </source>
</evidence>
<keyword evidence="3" id="KW-0689">Ribosomal protein</keyword>
<evidence type="ECO:0000256" key="1">
    <source>
        <dbReference type="ARBA" id="ARBA00022730"/>
    </source>
</evidence>
<evidence type="ECO:0000313" key="7">
    <source>
        <dbReference type="EMBL" id="TLD02673.1"/>
    </source>
</evidence>
<dbReference type="GO" id="GO:0006412">
    <property type="term" value="P:translation"/>
    <property type="evidence" value="ECO:0007669"/>
    <property type="project" value="InterPro"/>
</dbReference>
<keyword evidence="2" id="KW-0694">RNA-binding</keyword>
<dbReference type="EMBL" id="QGQD01000007">
    <property type="protein sequence ID" value="TLD02673.1"/>
    <property type="molecule type" value="Genomic_DNA"/>
</dbReference>
<evidence type="ECO:0000313" key="8">
    <source>
        <dbReference type="Proteomes" id="UP000306509"/>
    </source>
</evidence>
<accession>A0A4U8QEP0</accession>
<dbReference type="Gene3D" id="2.170.120.20">
    <property type="entry name" value="Ribosomal protein L25, beta domain"/>
    <property type="match status" value="1"/>
</dbReference>
<dbReference type="SUPFAM" id="SSF50715">
    <property type="entry name" value="Ribosomal protein L25-like"/>
    <property type="match status" value="1"/>
</dbReference>
<evidence type="ECO:0000256" key="3">
    <source>
        <dbReference type="ARBA" id="ARBA00022980"/>
    </source>
</evidence>
<protein>
    <submittedName>
        <fullName evidence="7">General stress protein CTC</fullName>
    </submittedName>
</protein>